<comment type="caution">
    <text evidence="5">The sequence shown here is derived from an EMBL/GenBank/DDBJ whole genome shotgun (WGS) entry which is preliminary data.</text>
</comment>
<reference evidence="5 6" key="1">
    <citation type="journal article" date="2023" name="G3 (Bethesda)">
        <title>A chromosome-level genome assembly of Zasmidium syzygii isolated from banana leaves.</title>
        <authorList>
            <person name="van Westerhoven A.C."/>
            <person name="Mehrabi R."/>
            <person name="Talebi R."/>
            <person name="Steentjes M.B.F."/>
            <person name="Corcolon B."/>
            <person name="Chong P.A."/>
            <person name="Kema G.H.J."/>
            <person name="Seidl M.F."/>
        </authorList>
    </citation>
    <scope>NUCLEOTIDE SEQUENCE [LARGE SCALE GENOMIC DNA]</scope>
    <source>
        <strain evidence="5 6">P124</strain>
    </source>
</reference>
<evidence type="ECO:0000313" key="5">
    <source>
        <dbReference type="EMBL" id="KAK4501101.1"/>
    </source>
</evidence>
<evidence type="ECO:0000256" key="4">
    <source>
        <dbReference type="SAM" id="MobiDB-lite"/>
    </source>
</evidence>
<evidence type="ECO:0000256" key="3">
    <source>
        <dbReference type="PROSITE-ProRule" id="PRU00339"/>
    </source>
</evidence>
<name>A0ABR0EIM7_ZASCE</name>
<dbReference type="InterPro" id="IPR011990">
    <property type="entry name" value="TPR-like_helical_dom_sf"/>
</dbReference>
<dbReference type="SUPFAM" id="SSF48452">
    <property type="entry name" value="TPR-like"/>
    <property type="match status" value="1"/>
</dbReference>
<feature type="compositionally biased region" description="Low complexity" evidence="4">
    <location>
        <begin position="742"/>
        <end position="754"/>
    </location>
</feature>
<sequence>MSVHKTPNPEKGARYLGLLDQALCNGSWSEIPELARKVDKHAPGRKCLTIAARAESQIASASHRPASASSGTSTSVHGLGEIVPRLTEGIGAAGKDHQDDAFVASSCLAEIYWLREAPVEALKVLDETVGPSTNAKSPAGTLGWIEVCAVKNDFIRASCFDTLGRKSEARESYQAAVVKTPGYRTPELRRWTSKLLARACMYSVKKMPSPSVQDFNETYAAFRSWGDFWQRAGSVSGGKSSTSDVPRRQVWKAYYDLLSTILQHGLLYAPGPGQGSLILPDSSISVEQRQAARTQQRAELKRVEATYESLLLEETKFPKASQSNTEVEEWTEQVISNWRIFSGSTWTDADLGEGGKRAVSRGVLDILYRAATKTFHSTPILRELFTVHAALGEFDLAIHAFDSYIEIVDKGKARAEKTGKHEIGLDSDDTAMTTAAEAVRLLCRYGDREHAEKAIEITKAMQKWLEQRRPASPEITLTNGDAAQNGSRPFSQPTSSVLKPETLAAAYRALGMSQAHWARLTYEAETQRPTLAEANNNLKRAEKYDADSVETGHALALVLADMRDVSGAVDAARSTIQAAGKSQQSNGAGSAAAIDLEKRLIPLWHLLALCSTAEDEYETAAHICEAAYRQFGGSKVLFGDSGASTSSDPEKSTAALRGIVDQMEGFEKESLIQIKMTQILLFELTEGSEEAIDLTAELLSLYSRLFGKPEQVVAEVIAKPPQTAASHAPSRLGGTLRSITGSIRPRSSARSARSSGEKDATRQRSLVSVDDSLAPPSTQNVAASTNGQATGPPIAITVTNEDGVSSEKPHHHHHLPHLPFQKRGRSRSTERRIPEVDEKASSQDKATPAPQNAAVSEEKRPDQPLGEMAHNAPPEQWPPPPGHEEHPPQQDVRLPAPHPANANTIPEPQLLPIHERRHRVSVLVKAWLFSAELYIRAETLDDAESLVNDAFKLTESLELELAQTEDGSNARRLFAKGWGSGKSIDELWAEAWSTKALLLLGRERPHEAMAAYEQAISYHPDHPAGTIGLSNLLLDIYEENLPAEQPQIPVQPFPSASGSLSLINEARPTLTRPGSAATLPSRRPSIVVEPEPVELKERKIDPSPAELNRLAARDRAYMLLSNLTKHAGWDNSEAWLGLARAHELSKEIDKAKQALWWVVELEETQPIRPWREVTPGGYTV</sequence>
<proteinExistence type="inferred from homology"/>
<feature type="compositionally biased region" description="Polar residues" evidence="4">
    <location>
        <begin position="843"/>
        <end position="854"/>
    </location>
</feature>
<feature type="region of interest" description="Disordered" evidence="4">
    <location>
        <begin position="722"/>
        <end position="894"/>
    </location>
</feature>
<dbReference type="InterPro" id="IPR051722">
    <property type="entry name" value="Endocytosis_PI4K-reg_protein"/>
</dbReference>
<evidence type="ECO:0008006" key="7">
    <source>
        <dbReference type="Google" id="ProtNLM"/>
    </source>
</evidence>
<accession>A0ABR0EIM7</accession>
<evidence type="ECO:0000256" key="1">
    <source>
        <dbReference type="ARBA" id="ARBA00002550"/>
    </source>
</evidence>
<dbReference type="PANTHER" id="PTHR23083:SF464">
    <property type="entry name" value="TETRATRICOPEPTIDE REPEAT DOMAIN 7, ISOFORM A"/>
    <property type="match status" value="1"/>
</dbReference>
<comment type="function">
    <text evidence="1">Involved in endocytosis.</text>
</comment>
<dbReference type="Proteomes" id="UP001305779">
    <property type="component" value="Unassembled WGS sequence"/>
</dbReference>
<feature type="repeat" description="TPR" evidence="3">
    <location>
        <begin position="989"/>
        <end position="1022"/>
    </location>
</feature>
<gene>
    <name evidence="5" type="ORF">PRZ48_006907</name>
</gene>
<organism evidence="5 6">
    <name type="scientific">Zasmidium cellare</name>
    <name type="common">Wine cellar mold</name>
    <name type="synonym">Racodium cellare</name>
    <dbReference type="NCBI Taxonomy" id="395010"/>
    <lineage>
        <taxon>Eukaryota</taxon>
        <taxon>Fungi</taxon>
        <taxon>Dikarya</taxon>
        <taxon>Ascomycota</taxon>
        <taxon>Pezizomycotina</taxon>
        <taxon>Dothideomycetes</taxon>
        <taxon>Dothideomycetidae</taxon>
        <taxon>Mycosphaerellales</taxon>
        <taxon>Mycosphaerellaceae</taxon>
        <taxon>Zasmidium</taxon>
    </lineage>
</organism>
<keyword evidence="3" id="KW-0802">TPR repeat</keyword>
<dbReference type="InterPro" id="IPR019734">
    <property type="entry name" value="TPR_rpt"/>
</dbReference>
<evidence type="ECO:0000313" key="6">
    <source>
        <dbReference type="Proteomes" id="UP001305779"/>
    </source>
</evidence>
<dbReference type="PANTHER" id="PTHR23083">
    <property type="entry name" value="TETRATRICOPEPTIDE REPEAT PROTEIN, TPR"/>
    <property type="match status" value="1"/>
</dbReference>
<feature type="compositionally biased region" description="Basic and acidic residues" evidence="4">
    <location>
        <begin position="827"/>
        <end position="842"/>
    </location>
</feature>
<dbReference type="SMART" id="SM00028">
    <property type="entry name" value="TPR"/>
    <property type="match status" value="3"/>
</dbReference>
<dbReference type="Pfam" id="PF13181">
    <property type="entry name" value="TPR_8"/>
    <property type="match status" value="1"/>
</dbReference>
<feature type="compositionally biased region" description="Basic residues" evidence="4">
    <location>
        <begin position="809"/>
        <end position="826"/>
    </location>
</feature>
<protein>
    <recommendedName>
        <fullName evidence="7">Filamentation protein</fullName>
    </recommendedName>
</protein>
<feature type="region of interest" description="Disordered" evidence="4">
    <location>
        <begin position="477"/>
        <end position="496"/>
    </location>
</feature>
<dbReference type="EMBL" id="JAXOVC010000005">
    <property type="protein sequence ID" value="KAK4501101.1"/>
    <property type="molecule type" value="Genomic_DNA"/>
</dbReference>
<keyword evidence="6" id="KW-1185">Reference proteome</keyword>
<dbReference type="Gene3D" id="1.25.40.10">
    <property type="entry name" value="Tetratricopeptide repeat domain"/>
    <property type="match status" value="2"/>
</dbReference>
<evidence type="ECO:0000256" key="2">
    <source>
        <dbReference type="ARBA" id="ARBA00038251"/>
    </source>
</evidence>
<dbReference type="PROSITE" id="PS50005">
    <property type="entry name" value="TPR"/>
    <property type="match status" value="1"/>
</dbReference>
<feature type="compositionally biased region" description="Polar residues" evidence="4">
    <location>
        <begin position="775"/>
        <end position="789"/>
    </location>
</feature>
<comment type="similarity">
    <text evidence="2">Belongs to the YPP1 family.</text>
</comment>